<accession>A0AAV4HDH7</accession>
<dbReference type="SUPFAM" id="SSF51735">
    <property type="entry name" value="NAD(P)-binding Rossmann-fold domains"/>
    <property type="match status" value="1"/>
</dbReference>
<dbReference type="PRINTS" id="PR00081">
    <property type="entry name" value="GDHRDH"/>
</dbReference>
<evidence type="ECO:0000313" key="4">
    <source>
        <dbReference type="Proteomes" id="UP000762676"/>
    </source>
</evidence>
<organism evidence="3 4">
    <name type="scientific">Elysia marginata</name>
    <dbReference type="NCBI Taxonomy" id="1093978"/>
    <lineage>
        <taxon>Eukaryota</taxon>
        <taxon>Metazoa</taxon>
        <taxon>Spiralia</taxon>
        <taxon>Lophotrochozoa</taxon>
        <taxon>Mollusca</taxon>
        <taxon>Gastropoda</taxon>
        <taxon>Heterobranchia</taxon>
        <taxon>Euthyneura</taxon>
        <taxon>Panpulmonata</taxon>
        <taxon>Sacoglossa</taxon>
        <taxon>Placobranchoidea</taxon>
        <taxon>Plakobranchidae</taxon>
        <taxon>Elysia</taxon>
    </lineage>
</organism>
<dbReference type="PANTHER" id="PTHR24321">
    <property type="entry name" value="DEHYDROGENASES, SHORT CHAIN"/>
    <property type="match status" value="1"/>
</dbReference>
<dbReference type="Proteomes" id="UP000762676">
    <property type="component" value="Unassembled WGS sequence"/>
</dbReference>
<sequence length="104" mass="11621">MKRILYFSRAGIRINAINPTIVRTRIFRENPEDFHDSELGQFFAQSHPLHGRASKPEEQAEVILFLSSPAANFITGECVRCDGAITLKGFPPNYFVPGSKPSEA</sequence>
<evidence type="ECO:0000313" key="3">
    <source>
        <dbReference type="EMBL" id="GFR95101.1"/>
    </source>
</evidence>
<reference evidence="3 4" key="1">
    <citation type="journal article" date="2021" name="Elife">
        <title>Chloroplast acquisition without the gene transfer in kleptoplastic sea slugs, Plakobranchus ocellatus.</title>
        <authorList>
            <person name="Maeda T."/>
            <person name="Takahashi S."/>
            <person name="Yoshida T."/>
            <person name="Shimamura S."/>
            <person name="Takaki Y."/>
            <person name="Nagai Y."/>
            <person name="Toyoda A."/>
            <person name="Suzuki Y."/>
            <person name="Arimoto A."/>
            <person name="Ishii H."/>
            <person name="Satoh N."/>
            <person name="Nishiyama T."/>
            <person name="Hasebe M."/>
            <person name="Maruyama T."/>
            <person name="Minagawa J."/>
            <person name="Obokata J."/>
            <person name="Shigenobu S."/>
        </authorList>
    </citation>
    <scope>NUCLEOTIDE SEQUENCE [LARGE SCALE GENOMIC DNA]</scope>
</reference>
<proteinExistence type="inferred from homology"/>
<keyword evidence="4" id="KW-1185">Reference proteome</keyword>
<dbReference type="AlphaFoldDB" id="A0AAV4HDH7"/>
<dbReference type="Gene3D" id="3.40.50.720">
    <property type="entry name" value="NAD(P)-binding Rossmann-like Domain"/>
    <property type="match status" value="1"/>
</dbReference>
<dbReference type="InterPro" id="IPR036291">
    <property type="entry name" value="NAD(P)-bd_dom_sf"/>
</dbReference>
<dbReference type="GO" id="GO:0016491">
    <property type="term" value="F:oxidoreductase activity"/>
    <property type="evidence" value="ECO:0007669"/>
    <property type="project" value="UniProtKB-KW"/>
</dbReference>
<name>A0AAV4HDH7_9GAST</name>
<dbReference type="PANTHER" id="PTHR24321:SF8">
    <property type="entry name" value="ESTRADIOL 17-BETA-DEHYDROGENASE 8-RELATED"/>
    <property type="match status" value="1"/>
</dbReference>
<dbReference type="Pfam" id="PF13561">
    <property type="entry name" value="adh_short_C2"/>
    <property type="match status" value="1"/>
</dbReference>
<evidence type="ECO:0000256" key="2">
    <source>
        <dbReference type="ARBA" id="ARBA00023002"/>
    </source>
</evidence>
<protein>
    <submittedName>
        <fullName evidence="3">Short-chain dehydrogenase</fullName>
    </submittedName>
</protein>
<comment type="caution">
    <text evidence="3">The sequence shown here is derived from an EMBL/GenBank/DDBJ whole genome shotgun (WGS) entry which is preliminary data.</text>
</comment>
<dbReference type="CDD" id="cd05233">
    <property type="entry name" value="SDR_c"/>
    <property type="match status" value="1"/>
</dbReference>
<comment type="similarity">
    <text evidence="1">Belongs to the short-chain dehydrogenases/reductases (SDR) family.</text>
</comment>
<dbReference type="EMBL" id="BMAT01005534">
    <property type="protein sequence ID" value="GFR95101.1"/>
    <property type="molecule type" value="Genomic_DNA"/>
</dbReference>
<evidence type="ECO:0000256" key="1">
    <source>
        <dbReference type="ARBA" id="ARBA00006484"/>
    </source>
</evidence>
<dbReference type="InterPro" id="IPR002347">
    <property type="entry name" value="SDR_fam"/>
</dbReference>
<gene>
    <name evidence="3" type="ORF">ElyMa_002684100</name>
</gene>
<keyword evidence="2" id="KW-0560">Oxidoreductase</keyword>